<evidence type="ECO:0000313" key="1">
    <source>
        <dbReference type="EMBL" id="MBA2176264.1"/>
    </source>
</evidence>
<dbReference type="EMBL" id="JACEFG010000003">
    <property type="protein sequence ID" value="MBA2176264.1"/>
    <property type="molecule type" value="Genomic_DNA"/>
</dbReference>
<name>A0A838CWG1_9BACI</name>
<comment type="caution">
    <text evidence="1">The sequence shown here is derived from an EMBL/GenBank/DDBJ whole genome shotgun (WGS) entry which is preliminary data.</text>
</comment>
<dbReference type="AlphaFoldDB" id="A0A838CWG1"/>
<accession>A0A838CWG1</accession>
<dbReference type="RefSeq" id="WP_181473295.1">
    <property type="nucleotide sequence ID" value="NZ_JACEFG010000003.1"/>
</dbReference>
<dbReference type="PROSITE" id="PS51257">
    <property type="entry name" value="PROKAR_LIPOPROTEIN"/>
    <property type="match status" value="1"/>
</dbReference>
<proteinExistence type="predicted"/>
<sequence>MRKYTLIILFIPLFLSACSDHRTETIGPKSIEEILEEYPDDVTQVTSFPFDQGESLGYIIKWPDWNHRSLTLRYYAEGVEADYEHPFNVTGEAVEYIVGTKRNLINEIEDPGSLESYEKIQFDTQEVYYQYFSEGNGGTIVWWDGQFERTLAYLEAPEKLEKSEFRTVLRDLYEDVLRGS</sequence>
<protein>
    <submittedName>
        <fullName evidence="1">Uncharacterized protein</fullName>
    </submittedName>
</protein>
<organism evidence="1 2">
    <name type="scientific">Halobacillus locisalis</name>
    <dbReference type="NCBI Taxonomy" id="220753"/>
    <lineage>
        <taxon>Bacteria</taxon>
        <taxon>Bacillati</taxon>
        <taxon>Bacillota</taxon>
        <taxon>Bacilli</taxon>
        <taxon>Bacillales</taxon>
        <taxon>Bacillaceae</taxon>
        <taxon>Halobacillus</taxon>
    </lineage>
</organism>
<gene>
    <name evidence="1" type="ORF">H0266_15305</name>
</gene>
<keyword evidence="2" id="KW-1185">Reference proteome</keyword>
<evidence type="ECO:0000313" key="2">
    <source>
        <dbReference type="Proteomes" id="UP000571017"/>
    </source>
</evidence>
<reference evidence="1 2" key="1">
    <citation type="journal article" date="2004" name="Extremophiles">
        <title>Halobacillus locisalis sp. nov., a halophilic bacterium isolated from a marine solar saltern of the Yellow Sea in Korea.</title>
        <authorList>
            <person name="Yoon J.H."/>
            <person name="Kang K.H."/>
            <person name="Oh T.K."/>
            <person name="Park Y.H."/>
        </authorList>
    </citation>
    <scope>NUCLEOTIDE SEQUENCE [LARGE SCALE GENOMIC DNA]</scope>
    <source>
        <strain evidence="1 2">KCTC 3788</strain>
    </source>
</reference>
<dbReference type="Proteomes" id="UP000571017">
    <property type="component" value="Unassembled WGS sequence"/>
</dbReference>